<dbReference type="InterPro" id="IPR016181">
    <property type="entry name" value="Acyl_CoA_acyltransferase"/>
</dbReference>
<dbReference type="PROSITE" id="PS51186">
    <property type="entry name" value="GNAT"/>
    <property type="match status" value="1"/>
</dbReference>
<gene>
    <name evidence="2" type="ORF">UFOPK2242_00121</name>
</gene>
<proteinExistence type="predicted"/>
<evidence type="ECO:0000259" key="1">
    <source>
        <dbReference type="PROSITE" id="PS51186"/>
    </source>
</evidence>
<dbReference type="SUPFAM" id="SSF55729">
    <property type="entry name" value="Acyl-CoA N-acyltransferases (Nat)"/>
    <property type="match status" value="1"/>
</dbReference>
<protein>
    <submittedName>
        <fullName evidence="2">Unannotated protein</fullName>
    </submittedName>
</protein>
<organism evidence="2">
    <name type="scientific">freshwater metagenome</name>
    <dbReference type="NCBI Taxonomy" id="449393"/>
    <lineage>
        <taxon>unclassified sequences</taxon>
        <taxon>metagenomes</taxon>
        <taxon>ecological metagenomes</taxon>
    </lineage>
</organism>
<evidence type="ECO:0000313" key="2">
    <source>
        <dbReference type="EMBL" id="CAB4645939.1"/>
    </source>
</evidence>
<dbReference type="Gene3D" id="3.40.630.30">
    <property type="match status" value="1"/>
</dbReference>
<dbReference type="EMBL" id="CAEZWM010000005">
    <property type="protein sequence ID" value="CAB4645939.1"/>
    <property type="molecule type" value="Genomic_DNA"/>
</dbReference>
<accession>A0A6J6KDN6</accession>
<name>A0A6J6KDN6_9ZZZZ</name>
<reference evidence="2" key="1">
    <citation type="submission" date="2020-05" db="EMBL/GenBank/DDBJ databases">
        <authorList>
            <person name="Chiriac C."/>
            <person name="Salcher M."/>
            <person name="Ghai R."/>
            <person name="Kavagutti S V."/>
        </authorList>
    </citation>
    <scope>NUCLEOTIDE SEQUENCE</scope>
</reference>
<feature type="domain" description="N-acetyltransferase" evidence="1">
    <location>
        <begin position="6"/>
        <end position="164"/>
    </location>
</feature>
<sequence length="227" mass="25060">MVQFKAIADSADPKVLVDLKSVFRSCFPEYEFFLNDIDENFLEPQRRGNLIIHQVVAYADDKPAGVLILHTNIARSVTLIHFLGVIPSLRGPIPGERSIARRLVAEAARLLEDDTKTHGISIIHGLIADAIPIALDSWIRLGFTPVCIEFAEPEHGREWAKYGEPQLHKLSLVALLPTAPTSSPDEIMRAGAGAYLIDHHQLPLDNPKVIELLGGAMNSRLENQIAL</sequence>
<dbReference type="InterPro" id="IPR000182">
    <property type="entry name" value="GNAT_dom"/>
</dbReference>
<dbReference type="GO" id="GO:0016747">
    <property type="term" value="F:acyltransferase activity, transferring groups other than amino-acyl groups"/>
    <property type="evidence" value="ECO:0007669"/>
    <property type="project" value="InterPro"/>
</dbReference>
<dbReference type="AlphaFoldDB" id="A0A6J6KDN6"/>